<organism evidence="5 6">
    <name type="scientific">Moraxella equi</name>
    <dbReference type="NCBI Taxonomy" id="60442"/>
    <lineage>
        <taxon>Bacteria</taxon>
        <taxon>Pseudomonadati</taxon>
        <taxon>Pseudomonadota</taxon>
        <taxon>Gammaproteobacteria</taxon>
        <taxon>Moraxellales</taxon>
        <taxon>Moraxellaceae</taxon>
        <taxon>Moraxella</taxon>
    </lineage>
</organism>
<keyword evidence="3" id="KW-1133">Transmembrane helix</keyword>
<dbReference type="Gene3D" id="1.20.1510.10">
    <property type="entry name" value="Cation efflux protein transmembrane domain"/>
    <property type="match status" value="1"/>
</dbReference>
<dbReference type="AlphaFoldDB" id="A0A378QNS0"/>
<reference evidence="5 6" key="1">
    <citation type="submission" date="2018-06" db="EMBL/GenBank/DDBJ databases">
        <authorList>
            <consortium name="Pathogen Informatics"/>
            <person name="Doyle S."/>
        </authorList>
    </citation>
    <scope>NUCLEOTIDE SEQUENCE [LARGE SCALE GENOMIC DNA]</scope>
    <source>
        <strain evidence="5 6">NCTC11012</strain>
    </source>
</reference>
<dbReference type="EMBL" id="UGQF01000001">
    <property type="protein sequence ID" value="STZ02100.1"/>
    <property type="molecule type" value="Genomic_DNA"/>
</dbReference>
<keyword evidence="2" id="KW-0812">Transmembrane</keyword>
<evidence type="ECO:0000313" key="5">
    <source>
        <dbReference type="EMBL" id="STZ02100.1"/>
    </source>
</evidence>
<dbReference type="InterPro" id="IPR027469">
    <property type="entry name" value="Cation_efflux_TMD_sf"/>
</dbReference>
<dbReference type="Proteomes" id="UP000254618">
    <property type="component" value="Unassembled WGS sequence"/>
</dbReference>
<evidence type="ECO:0000256" key="4">
    <source>
        <dbReference type="ARBA" id="ARBA00023136"/>
    </source>
</evidence>
<gene>
    <name evidence="5" type="ORF">NCTC11012_00324</name>
</gene>
<evidence type="ECO:0000256" key="3">
    <source>
        <dbReference type="ARBA" id="ARBA00022989"/>
    </source>
</evidence>
<sequence>MLDLTMFFVEVVMAVKSGSTSLLSGSLDFLGDSANYMISLIVLPMALSYELRRTW</sequence>
<dbReference type="GO" id="GO:0016020">
    <property type="term" value="C:membrane"/>
    <property type="evidence" value="ECO:0007669"/>
    <property type="project" value="UniProtKB-SubCell"/>
</dbReference>
<evidence type="ECO:0000313" key="6">
    <source>
        <dbReference type="Proteomes" id="UP000254618"/>
    </source>
</evidence>
<evidence type="ECO:0000256" key="2">
    <source>
        <dbReference type="ARBA" id="ARBA00022692"/>
    </source>
</evidence>
<keyword evidence="4" id="KW-0472">Membrane</keyword>
<dbReference type="SUPFAM" id="SSF161111">
    <property type="entry name" value="Cation efflux protein transmembrane domain-like"/>
    <property type="match status" value="1"/>
</dbReference>
<comment type="subcellular location">
    <subcellularLocation>
        <location evidence="1">Membrane</location>
        <topology evidence="1">Multi-pass membrane protein</topology>
    </subcellularLocation>
</comment>
<protein>
    <submittedName>
        <fullName evidence="5">Uncharacterized protein</fullName>
    </submittedName>
</protein>
<accession>A0A378QNS0</accession>
<evidence type="ECO:0000256" key="1">
    <source>
        <dbReference type="ARBA" id="ARBA00004141"/>
    </source>
</evidence>
<name>A0A378QNS0_9GAMM</name>
<proteinExistence type="predicted"/>